<reference evidence="1" key="3">
    <citation type="submission" date="2015-02" db="UniProtKB">
        <authorList>
            <consortium name="EnsemblProtists"/>
        </authorList>
    </citation>
    <scope>IDENTIFICATION</scope>
    <source>
        <strain evidence="1">DAOM BR144</strain>
    </source>
</reference>
<sequence length="69" mass="7714">MTVSFTLNRPDLMGPTMHQDLPSPLQYFSSVWFAKPSGKYDQVRSLLNTAGQSRATRAIYKRAHARSAG</sequence>
<evidence type="ECO:0000313" key="2">
    <source>
        <dbReference type="Proteomes" id="UP000019132"/>
    </source>
</evidence>
<evidence type="ECO:0000313" key="1">
    <source>
        <dbReference type="EnsemblProtists" id="PYU1_T012750"/>
    </source>
</evidence>
<reference evidence="2" key="1">
    <citation type="journal article" date="2010" name="Genome Biol.">
        <title>Genome sequence of the necrotrophic plant pathogen Pythium ultimum reveals original pathogenicity mechanisms and effector repertoire.</title>
        <authorList>
            <person name="Levesque C.A."/>
            <person name="Brouwer H."/>
            <person name="Cano L."/>
            <person name="Hamilton J.P."/>
            <person name="Holt C."/>
            <person name="Huitema E."/>
            <person name="Raffaele S."/>
            <person name="Robideau G.P."/>
            <person name="Thines M."/>
            <person name="Win J."/>
            <person name="Zerillo M.M."/>
            <person name="Beakes G.W."/>
            <person name="Boore J.L."/>
            <person name="Busam D."/>
            <person name="Dumas B."/>
            <person name="Ferriera S."/>
            <person name="Fuerstenberg S.I."/>
            <person name="Gachon C.M."/>
            <person name="Gaulin E."/>
            <person name="Govers F."/>
            <person name="Grenville-Briggs L."/>
            <person name="Horner N."/>
            <person name="Hostetler J."/>
            <person name="Jiang R.H."/>
            <person name="Johnson J."/>
            <person name="Krajaejun T."/>
            <person name="Lin H."/>
            <person name="Meijer H.J."/>
            <person name="Moore B."/>
            <person name="Morris P."/>
            <person name="Phuntmart V."/>
            <person name="Puiu D."/>
            <person name="Shetty J."/>
            <person name="Stajich J.E."/>
            <person name="Tripathy S."/>
            <person name="Wawra S."/>
            <person name="van West P."/>
            <person name="Whitty B.R."/>
            <person name="Coutinho P.M."/>
            <person name="Henrissat B."/>
            <person name="Martin F."/>
            <person name="Thomas P.D."/>
            <person name="Tyler B.M."/>
            <person name="De Vries R.P."/>
            <person name="Kamoun S."/>
            <person name="Yandell M."/>
            <person name="Tisserat N."/>
            <person name="Buell C.R."/>
        </authorList>
    </citation>
    <scope>NUCLEOTIDE SEQUENCE</scope>
    <source>
        <strain evidence="2">DAOM:BR144</strain>
    </source>
</reference>
<protein>
    <submittedName>
        <fullName evidence="1">Uncharacterized protein</fullName>
    </submittedName>
</protein>
<proteinExistence type="predicted"/>
<reference evidence="2" key="2">
    <citation type="submission" date="2010-04" db="EMBL/GenBank/DDBJ databases">
        <authorList>
            <person name="Buell R."/>
            <person name="Hamilton J."/>
            <person name="Hostetler J."/>
        </authorList>
    </citation>
    <scope>NUCLEOTIDE SEQUENCE [LARGE SCALE GENOMIC DNA]</scope>
    <source>
        <strain evidence="2">DAOM:BR144</strain>
    </source>
</reference>
<dbReference type="EnsemblProtists" id="PYU1_T012750">
    <property type="protein sequence ID" value="PYU1_T012750"/>
    <property type="gene ID" value="PYU1_G012724"/>
</dbReference>
<dbReference type="InParanoid" id="K3X6A1"/>
<dbReference type="Proteomes" id="UP000019132">
    <property type="component" value="Unassembled WGS sequence"/>
</dbReference>
<name>K3X6A1_GLOUD</name>
<keyword evidence="2" id="KW-1185">Reference proteome</keyword>
<dbReference type="EMBL" id="GL376588">
    <property type="status" value="NOT_ANNOTATED_CDS"/>
    <property type="molecule type" value="Genomic_DNA"/>
</dbReference>
<dbReference type="VEuPathDB" id="FungiDB:PYU1_G012724"/>
<accession>K3X6A1</accession>
<dbReference type="AlphaFoldDB" id="K3X6A1"/>
<organism evidence="1 2">
    <name type="scientific">Globisporangium ultimum (strain ATCC 200006 / CBS 805.95 / DAOM BR144)</name>
    <name type="common">Pythium ultimum</name>
    <dbReference type="NCBI Taxonomy" id="431595"/>
    <lineage>
        <taxon>Eukaryota</taxon>
        <taxon>Sar</taxon>
        <taxon>Stramenopiles</taxon>
        <taxon>Oomycota</taxon>
        <taxon>Peronosporomycetes</taxon>
        <taxon>Pythiales</taxon>
        <taxon>Pythiaceae</taxon>
        <taxon>Globisporangium</taxon>
    </lineage>
</organism>
<dbReference type="HOGENOM" id="CLU_2781516_0_0_1"/>